<evidence type="ECO:0000256" key="1">
    <source>
        <dbReference type="ARBA" id="ARBA00006722"/>
    </source>
</evidence>
<organism evidence="7 8">
    <name type="scientific">Linum trigynum</name>
    <dbReference type="NCBI Taxonomy" id="586398"/>
    <lineage>
        <taxon>Eukaryota</taxon>
        <taxon>Viridiplantae</taxon>
        <taxon>Streptophyta</taxon>
        <taxon>Embryophyta</taxon>
        <taxon>Tracheophyta</taxon>
        <taxon>Spermatophyta</taxon>
        <taxon>Magnoliopsida</taxon>
        <taxon>eudicotyledons</taxon>
        <taxon>Gunneridae</taxon>
        <taxon>Pentapetalae</taxon>
        <taxon>rosids</taxon>
        <taxon>fabids</taxon>
        <taxon>Malpighiales</taxon>
        <taxon>Linaceae</taxon>
        <taxon>Linum</taxon>
    </lineage>
</organism>
<name>A0AAV2EW83_9ROSI</name>
<evidence type="ECO:0000256" key="5">
    <source>
        <dbReference type="ARBA" id="ARBA00023157"/>
    </source>
</evidence>
<dbReference type="EMBL" id="OZ034818">
    <property type="protein sequence ID" value="CAL1389660.1"/>
    <property type="molecule type" value="Genomic_DNA"/>
</dbReference>
<accession>A0AAV2EW83</accession>
<feature type="signal peptide" evidence="6">
    <location>
        <begin position="1"/>
        <end position="21"/>
    </location>
</feature>
<keyword evidence="6" id="KW-0732">Signal</keyword>
<keyword evidence="4" id="KW-0611">Plant defense</keyword>
<evidence type="ECO:0000256" key="6">
    <source>
        <dbReference type="SAM" id="SignalP"/>
    </source>
</evidence>
<dbReference type="GO" id="GO:0031640">
    <property type="term" value="P:killing of cells of another organism"/>
    <property type="evidence" value="ECO:0007669"/>
    <property type="project" value="UniProtKB-KW"/>
</dbReference>
<dbReference type="PANTHER" id="PTHR33830:SF30">
    <property type="entry name" value="DEFENSIN-LIKE PROTEIN 184-RELATED"/>
    <property type="match status" value="1"/>
</dbReference>
<reference evidence="7 8" key="1">
    <citation type="submission" date="2024-04" db="EMBL/GenBank/DDBJ databases">
        <authorList>
            <person name="Fracassetti M."/>
        </authorList>
    </citation>
    <scope>NUCLEOTIDE SEQUENCE [LARGE SCALE GENOMIC DNA]</scope>
</reference>
<evidence type="ECO:0000256" key="2">
    <source>
        <dbReference type="ARBA" id="ARBA00022529"/>
    </source>
</evidence>
<dbReference type="PANTHER" id="PTHR33830">
    <property type="entry name" value="DEFENSIN-LIKE PROTEIN 184-RELATED"/>
    <property type="match status" value="1"/>
</dbReference>
<keyword evidence="2" id="KW-0929">Antimicrobial</keyword>
<keyword evidence="3" id="KW-0295">Fungicide</keyword>
<dbReference type="GO" id="GO:0050832">
    <property type="term" value="P:defense response to fungus"/>
    <property type="evidence" value="ECO:0007669"/>
    <property type="project" value="UniProtKB-KW"/>
</dbReference>
<gene>
    <name evidence="7" type="ORF">LTRI10_LOCUS30502</name>
</gene>
<proteinExistence type="inferred from homology"/>
<protein>
    <submittedName>
        <fullName evidence="7">Uncharacterized protein</fullName>
    </submittedName>
</protein>
<evidence type="ECO:0000256" key="4">
    <source>
        <dbReference type="ARBA" id="ARBA00022821"/>
    </source>
</evidence>
<dbReference type="Pfam" id="PF25052">
    <property type="entry name" value="AtDEF-like"/>
    <property type="match status" value="1"/>
</dbReference>
<feature type="chain" id="PRO_5043539295" evidence="6">
    <location>
        <begin position="22"/>
        <end position="75"/>
    </location>
</feature>
<sequence length="75" mass="8469">MAKSSVLCFLFFLLVISSSGGAKIVAEAKDCGATWDCTTEERCWDDCRSRYDGKGHCDYRTHPFVPRQCNCSYKC</sequence>
<keyword evidence="5" id="KW-1015">Disulfide bond</keyword>
<dbReference type="AlphaFoldDB" id="A0AAV2EW83"/>
<comment type="similarity">
    <text evidence="1">Belongs to the DEFL family.</text>
</comment>
<evidence type="ECO:0000256" key="3">
    <source>
        <dbReference type="ARBA" id="ARBA00022577"/>
    </source>
</evidence>
<dbReference type="InterPro" id="IPR010851">
    <property type="entry name" value="DEFL"/>
</dbReference>
<evidence type="ECO:0000313" key="8">
    <source>
        <dbReference type="Proteomes" id="UP001497516"/>
    </source>
</evidence>
<evidence type="ECO:0000313" key="7">
    <source>
        <dbReference type="EMBL" id="CAL1389660.1"/>
    </source>
</evidence>
<dbReference type="Proteomes" id="UP001497516">
    <property type="component" value="Chromosome 5"/>
</dbReference>
<keyword evidence="8" id="KW-1185">Reference proteome</keyword>